<keyword evidence="1" id="KW-0732">Signal</keyword>
<evidence type="ECO:0000313" key="2">
    <source>
        <dbReference type="EMBL" id="NCI51688.1"/>
    </source>
</evidence>
<organism evidence="2 3">
    <name type="scientific">Sediminibacterium roseum</name>
    <dbReference type="NCBI Taxonomy" id="1978412"/>
    <lineage>
        <taxon>Bacteria</taxon>
        <taxon>Pseudomonadati</taxon>
        <taxon>Bacteroidota</taxon>
        <taxon>Chitinophagia</taxon>
        <taxon>Chitinophagales</taxon>
        <taxon>Chitinophagaceae</taxon>
        <taxon>Sediminibacterium</taxon>
    </lineage>
</organism>
<keyword evidence="3" id="KW-1185">Reference proteome</keyword>
<name>A0ABX0A061_9BACT</name>
<evidence type="ECO:0000313" key="3">
    <source>
        <dbReference type="Proteomes" id="UP000753802"/>
    </source>
</evidence>
<protein>
    <recommendedName>
        <fullName evidence="4">WG containing repeat-containing protein</fullName>
    </recommendedName>
</protein>
<reference evidence="2 3" key="1">
    <citation type="submission" date="2020-01" db="EMBL/GenBank/DDBJ databases">
        <title>Genome analysis.</title>
        <authorList>
            <person name="Wu S."/>
            <person name="Wang G."/>
        </authorList>
    </citation>
    <scope>NUCLEOTIDE SEQUENCE [LARGE SCALE GENOMIC DNA]</scope>
    <source>
        <strain evidence="2 3">SYL130</strain>
    </source>
</reference>
<evidence type="ECO:0000256" key="1">
    <source>
        <dbReference type="SAM" id="SignalP"/>
    </source>
</evidence>
<proteinExistence type="predicted"/>
<accession>A0ABX0A061</accession>
<comment type="caution">
    <text evidence="2">The sequence shown here is derived from an EMBL/GenBank/DDBJ whole genome shotgun (WGS) entry which is preliminary data.</text>
</comment>
<dbReference type="EMBL" id="JAACJS010000015">
    <property type="protein sequence ID" value="NCI51688.1"/>
    <property type="molecule type" value="Genomic_DNA"/>
</dbReference>
<gene>
    <name evidence="2" type="ORF">GWC95_17320</name>
</gene>
<feature type="signal peptide" evidence="1">
    <location>
        <begin position="1"/>
        <end position="20"/>
    </location>
</feature>
<dbReference type="RefSeq" id="WP_161819960.1">
    <property type="nucleotide sequence ID" value="NZ_JAACJS010000015.1"/>
</dbReference>
<sequence length="132" mass="14209">MKKMIFLFCMAVGCCTFTQAQDAPKDSTLKEYIGKYLFPSGSVIAETNVSLGDDGVLTSSSSAGVSELVKREKDVFEIPKFQGTAKFVRDANGKVMGVVIDAMGYHLEGTKSENGMAAMFFPAKAFVAVRAK</sequence>
<evidence type="ECO:0008006" key="4">
    <source>
        <dbReference type="Google" id="ProtNLM"/>
    </source>
</evidence>
<dbReference type="Proteomes" id="UP000753802">
    <property type="component" value="Unassembled WGS sequence"/>
</dbReference>
<feature type="chain" id="PRO_5045931832" description="WG containing repeat-containing protein" evidence="1">
    <location>
        <begin position="21"/>
        <end position="132"/>
    </location>
</feature>